<dbReference type="AlphaFoldDB" id="A0A6J1S4U4"/>
<dbReference type="GeneID" id="113203648"/>
<accession>A0A6J1S4U4</accession>
<evidence type="ECO:0000313" key="1">
    <source>
        <dbReference type="Proteomes" id="UP000504606"/>
    </source>
</evidence>
<dbReference type="RefSeq" id="XP_026274215.1">
    <property type="nucleotide sequence ID" value="XM_026418430.2"/>
</dbReference>
<sequence length="261" mass="29393">MMTSKLINLLSNKLSNDSDNIAKIQYEFLGLCVKASSAAKCQNYFDMDALKSGVGVTRKICIPPEMKVCVNEGLNIWNEICKGCKGNHMWFIAGGYASFLSGYTNRYSDVDVYINCTKNLAKGPDNPNTEVPDHIQIEKYARNVVNMHFLNTEKIPTTTVQFVQVDFSLNGPKSSPVKFLDTMMAYVLSSTFDMPICRVAIRISLAEADDAYIIDYRAIEGYNKHPTESRILKYRERQVGGQSFCVPSLKSLCVRSFFKYS</sequence>
<name>A0A6J1S4U4_FRAOC</name>
<dbReference type="KEGG" id="foc:113203648"/>
<keyword evidence="1" id="KW-1185">Reference proteome</keyword>
<proteinExistence type="predicted"/>
<reference evidence="2" key="1">
    <citation type="submission" date="2025-08" db="UniProtKB">
        <authorList>
            <consortium name="RefSeq"/>
        </authorList>
    </citation>
    <scope>IDENTIFICATION</scope>
    <source>
        <tissue evidence="2">Whole organism</tissue>
    </source>
</reference>
<dbReference type="Proteomes" id="UP000504606">
    <property type="component" value="Unplaced"/>
</dbReference>
<gene>
    <name evidence="2" type="primary">LOC113203648</name>
</gene>
<organism evidence="1 2">
    <name type="scientific">Frankliniella occidentalis</name>
    <name type="common">Western flower thrips</name>
    <name type="synonym">Euthrips occidentalis</name>
    <dbReference type="NCBI Taxonomy" id="133901"/>
    <lineage>
        <taxon>Eukaryota</taxon>
        <taxon>Metazoa</taxon>
        <taxon>Ecdysozoa</taxon>
        <taxon>Arthropoda</taxon>
        <taxon>Hexapoda</taxon>
        <taxon>Insecta</taxon>
        <taxon>Pterygota</taxon>
        <taxon>Neoptera</taxon>
        <taxon>Paraneoptera</taxon>
        <taxon>Thysanoptera</taxon>
        <taxon>Terebrantia</taxon>
        <taxon>Thripoidea</taxon>
        <taxon>Thripidae</taxon>
        <taxon>Frankliniella</taxon>
    </lineage>
</organism>
<evidence type="ECO:0000313" key="2">
    <source>
        <dbReference type="RefSeq" id="XP_026274215.1"/>
    </source>
</evidence>
<protein>
    <submittedName>
        <fullName evidence="2">Uncharacterized protein LOC113203648</fullName>
    </submittedName>
</protein>